<sequence length="2087" mass="225723">MEAAIRWAQAPSLDAHRYLIVDVAGNSITLNESHPDDNGGFQSERIARYDKVPNFTAFDWSKADTSLLALGLSSGESSLVKIDADQRSISPILTFPRGTQRKCNSISFNPDRLLAVGLDRVRNDHCLNIYDVNGGKEPYHRLCIGEAVSSVRFFPSRPQELVAAIARQTLRLYDLRDPSFSSGSIGSTVYTRQVNNIAIDPLDDNYFASGGSTGDPTVSIWDRRWLTRSAVTSPDGAGSPSVLDLRPAVDNTQTTTVWSIRFSGLKRGRFAVMASTGAVRLYDLASHSMTVRPRVPPSANFYGGNAWNGPQYISKTHDLQYPYYDKVHGYDESTRIIAFDWIANGSAEGQSLMALRLTREVNLLHAPNPQFVTVTARDEVALCQKDLKIIAPRQAHNQTSDDVIDVKQHMESRIRPARRSFSNQQGRRSIDMRPLNAQTLETLREPNVALQRTQSWLQGGPLPSVSPLLKTAEVPDALALINTHRRRCQEGYRLDCERNRLILKDDAVLERMWAIISRFETLQVNGGMTSETMDISFFGIQGVWRGDLGDGRNRILPGKAFSSAGFEASVQYIVGLHGLPMLEGLSKKTYYRRLLCLELCGWCFSREGVESKCGNLIEQRTFYRAVALATFQGHNDLALNMLRNLIRRKLIPDTGVGALLATEKLNVNQKEMCTWMEEDATDPYLKSLLRHIGEKDWHGVTENISLHLSDRVAVALRYLEDEDLTAFIDKVTTACIAQGDLSGVLLTGLTESSMPLFQTYLANTADIQTCVLATAFTNPLYVADIRWSLWKETYFDLLQSWRLFIERTKFSVEHAKRSVRRDGTKLTSAPPRQISLRCVHCNGSLAKPADDSAGKATMSYDSPVSGNKAAPVTRSRTFKHNGPSSIPGLNALRKTIAKPVPFCKFWLKSPSRKGSPIRSLGSERINQICEDLVGIRSATSKSKPSITKNTRSQHSTPPSVSRSASSRRSATISTPTKLSSTRAIAPPSSTSISASPAPTATLTAMPPPGLDLTKLGNLTPAKAQSLFFAGSADKDNKTSVASVDAAFLYESVVLDHTIYITSVSCSGSSFQIQYNTKDAYLHAKTAWGPTNKIMLVTSSASCGASSESTVFLTSSFTFNDASMTVQAAGAVTQLKDVVSTAEMSFGSGNNVTLAVLSCADLPTNTTMNFPTAPCDSVFDRTLDDKLGYYSGAGADLDSIYKALVPTAAGTRRRVFRRAFTPPLPNWVSAINAVASQITALGNEVVAAGQVSAKQIAAGLTQSDPQKREGSLKMTFDQKVLGTSLTSRWGPQYLMFSYNSTNGATTAKGTTSGGQVPEPVQLQVYCVDCGVKGQVDFFANFGYTRSGINAASINLNGQLNINAAVGVNATGQYTGQKKGNLVTNTLGGFTIPGFLSIIPNIRLGIDMQLNTKGQGQMLAGISYVLPKAQANLDYFNRTANSLSGWAPRIDQKFQAYGDLGLTTKIALPLELRFSVTMFDLSWDKSISIITAPSFQTISAYTISDKSTIGQGLPDCPGALSYQMYPSLDITGTFADISTFSLYKQVYTDMLRGCLNNASTPANTTTITSSTATTTIAVATTTPLGIMSKATTSASPFLTSSTSTTSTSRSSTTSTKSIVSSTSSTDTTTTTRTNTPITTTTTITATTTTTRTNIPITTTTTITTTNTMTTAFSTPTTITTTTTSSTTSSSPAAEPTCGSTYKTADGRSWLIDCQMDYNGPLITRLTTSSMSDCVKACSDFGYNCRSAIWVPGGQADTWCYLKSSYDAGSNALAGLTVLAARPVAPFQGCPAAGNSVFQDKAGAAYRVECGIDYPGDDIGFNSTVTTFEDCLDACDNKSGCVGASWVYGGSRANNPYCTFKSIMRNSSRTSDSSYSFKVDSATLLMNTTTSITKQKRDIPSTPPHHISTSTSLQTRDDKNIAMTDITGTFQLLPDADGNLYLSKNYSVSNPAANFALTTGVVYSDAQSRLLLFFPDTMAAYSASRIRLATTSAIPKGSRLLTWVPLGLNNSTVFTAMDTTGQYYFPVACVYSDSDKIKVLLVKNSLGNLSFLEDEKLQHVLTGGVVQNCEPIALSAKGVSNLATLNATAT</sequence>
<evidence type="ECO:0000259" key="5">
    <source>
        <dbReference type="Pfam" id="PF23865"/>
    </source>
</evidence>
<feature type="domain" description="MIOS-like alpha-solenoid" evidence="3">
    <location>
        <begin position="485"/>
        <end position="718"/>
    </location>
</feature>
<feature type="compositionally biased region" description="Polar residues" evidence="1">
    <location>
        <begin position="939"/>
        <end position="954"/>
    </location>
</feature>
<feature type="compositionally biased region" description="Low complexity" evidence="1">
    <location>
        <begin position="955"/>
        <end position="976"/>
    </location>
</feature>
<dbReference type="Pfam" id="PF22974">
    <property type="entry name" value="DUF7029"/>
    <property type="match status" value="1"/>
</dbReference>
<dbReference type="EMBL" id="PTQR01000126">
    <property type="protein sequence ID" value="TKX18786.1"/>
    <property type="molecule type" value="Genomic_DNA"/>
</dbReference>
<feature type="domain" description="DUF7029" evidence="4">
    <location>
        <begin position="1049"/>
        <end position="1141"/>
    </location>
</feature>
<dbReference type="InterPro" id="IPR049092">
    <property type="entry name" value="MIOS_a-sol"/>
</dbReference>
<dbReference type="GO" id="GO:1904263">
    <property type="term" value="P:positive regulation of TORC1 signaling"/>
    <property type="evidence" value="ECO:0007669"/>
    <property type="project" value="TreeGrafter"/>
</dbReference>
<dbReference type="InterPro" id="IPR055647">
    <property type="entry name" value="DUF7223"/>
</dbReference>
<name>A0A4U7AQW1_9PEZI</name>
<feature type="compositionally biased region" description="Low complexity" evidence="1">
    <location>
        <begin position="983"/>
        <end position="1004"/>
    </location>
</feature>
<feature type="compositionally biased region" description="Low complexity" evidence="1">
    <location>
        <begin position="1675"/>
        <end position="1694"/>
    </location>
</feature>
<feature type="region of interest" description="Disordered" evidence="1">
    <location>
        <begin position="1892"/>
        <end position="1911"/>
    </location>
</feature>
<dbReference type="SMART" id="SM00320">
    <property type="entry name" value="WD40"/>
    <property type="match status" value="4"/>
</dbReference>
<evidence type="ECO:0000256" key="1">
    <source>
        <dbReference type="SAM" id="MobiDB-lite"/>
    </source>
</evidence>
<dbReference type="Pfam" id="PF14295">
    <property type="entry name" value="PAN_4"/>
    <property type="match status" value="2"/>
</dbReference>
<evidence type="ECO:0000313" key="6">
    <source>
        <dbReference type="EMBL" id="TKX18786.1"/>
    </source>
</evidence>
<feature type="region of interest" description="Disordered" evidence="1">
    <location>
        <begin position="1675"/>
        <end position="1695"/>
    </location>
</feature>
<evidence type="ECO:0000259" key="4">
    <source>
        <dbReference type="Pfam" id="PF22974"/>
    </source>
</evidence>
<dbReference type="InterPro" id="IPR054293">
    <property type="entry name" value="DUF7029"/>
</dbReference>
<comment type="caution">
    <text evidence="6">The sequence shown here is derived from an EMBL/GenBank/DDBJ whole genome shotgun (WGS) entry which is preliminary data.</text>
</comment>
<accession>A0A4U7AQW1</accession>
<feature type="domain" description="Apple" evidence="2">
    <location>
        <begin position="1714"/>
        <end position="1760"/>
    </location>
</feature>
<dbReference type="InterPro" id="IPR036322">
    <property type="entry name" value="WD40_repeat_dom_sf"/>
</dbReference>
<dbReference type="InterPro" id="IPR037593">
    <property type="entry name" value="MIOS/Sea4"/>
</dbReference>
<dbReference type="InterPro" id="IPR003609">
    <property type="entry name" value="Pan_app"/>
</dbReference>
<feature type="region of interest" description="Disordered" evidence="1">
    <location>
        <begin position="850"/>
        <end position="886"/>
    </location>
</feature>
<dbReference type="SUPFAM" id="SSF50978">
    <property type="entry name" value="WD40 repeat-like"/>
    <property type="match status" value="1"/>
</dbReference>
<gene>
    <name evidence="6" type="ORF">C1H76_9047</name>
</gene>
<proteinExistence type="predicted"/>
<dbReference type="PANTHER" id="PTHR16453">
    <property type="entry name" value="WD40 DOMAIN-CONTAINING PROTEIN MIO FAMILY MEMBER"/>
    <property type="match status" value="1"/>
</dbReference>
<feature type="domain" description="Apple" evidence="2">
    <location>
        <begin position="1809"/>
        <end position="1858"/>
    </location>
</feature>
<feature type="domain" description="DUF7223" evidence="5">
    <location>
        <begin position="1317"/>
        <end position="1486"/>
    </location>
</feature>
<feature type="region of interest" description="Disordered" evidence="1">
    <location>
        <begin position="939"/>
        <end position="1008"/>
    </location>
</feature>
<dbReference type="GO" id="GO:0005737">
    <property type="term" value="C:cytoplasm"/>
    <property type="evidence" value="ECO:0007669"/>
    <property type="project" value="TreeGrafter"/>
</dbReference>
<dbReference type="InterPro" id="IPR015943">
    <property type="entry name" value="WD40/YVTN_repeat-like_dom_sf"/>
</dbReference>
<evidence type="ECO:0000313" key="7">
    <source>
        <dbReference type="Proteomes" id="UP000308133"/>
    </source>
</evidence>
<reference evidence="6 7" key="1">
    <citation type="submission" date="2018-02" db="EMBL/GenBank/DDBJ databases">
        <title>Draft genome sequences of Elsinoe sp., causing black scab on jojoba.</title>
        <authorList>
            <person name="Stodart B."/>
            <person name="Jeffress S."/>
            <person name="Ash G."/>
            <person name="Arun Chinnappa K."/>
        </authorList>
    </citation>
    <scope>NUCLEOTIDE SEQUENCE [LARGE SCALE GENOMIC DNA]</scope>
    <source>
        <strain evidence="6 7">Hillstone_2</strain>
    </source>
</reference>
<dbReference type="Proteomes" id="UP000308133">
    <property type="component" value="Unassembled WGS sequence"/>
</dbReference>
<evidence type="ECO:0000259" key="2">
    <source>
        <dbReference type="Pfam" id="PF14295"/>
    </source>
</evidence>
<organism evidence="6 7">
    <name type="scientific">Elsinoe australis</name>
    <dbReference type="NCBI Taxonomy" id="40998"/>
    <lineage>
        <taxon>Eukaryota</taxon>
        <taxon>Fungi</taxon>
        <taxon>Dikarya</taxon>
        <taxon>Ascomycota</taxon>
        <taxon>Pezizomycotina</taxon>
        <taxon>Dothideomycetes</taxon>
        <taxon>Dothideomycetidae</taxon>
        <taxon>Myriangiales</taxon>
        <taxon>Elsinoaceae</taxon>
        <taxon>Elsinoe</taxon>
    </lineage>
</organism>
<dbReference type="PANTHER" id="PTHR16453:SF9">
    <property type="entry name" value="GATOR COMPLEX PROTEIN MIOS"/>
    <property type="match status" value="1"/>
</dbReference>
<dbReference type="Pfam" id="PF21719">
    <property type="entry name" value="MIOS_a-sol"/>
    <property type="match status" value="1"/>
</dbReference>
<evidence type="ECO:0000259" key="3">
    <source>
        <dbReference type="Pfam" id="PF21719"/>
    </source>
</evidence>
<dbReference type="InterPro" id="IPR001680">
    <property type="entry name" value="WD40_rpt"/>
</dbReference>
<feature type="region of interest" description="Disordered" evidence="1">
    <location>
        <begin position="1593"/>
        <end position="1644"/>
    </location>
</feature>
<protein>
    <submittedName>
        <fullName evidence="6">PAN domain-containing protein 12</fullName>
    </submittedName>
</protein>
<dbReference type="Gene3D" id="2.130.10.10">
    <property type="entry name" value="YVTN repeat-like/Quinoprotein amine dehydrogenase"/>
    <property type="match status" value="1"/>
</dbReference>
<dbReference type="Pfam" id="PF23865">
    <property type="entry name" value="DUF7223"/>
    <property type="match status" value="1"/>
</dbReference>